<dbReference type="NCBIfam" id="TIGR02614">
    <property type="entry name" value="ftsW"/>
    <property type="match status" value="1"/>
</dbReference>
<dbReference type="GO" id="GO:0051301">
    <property type="term" value="P:cell division"/>
    <property type="evidence" value="ECO:0007669"/>
    <property type="project" value="UniProtKB-KW"/>
</dbReference>
<feature type="transmembrane region" description="Helical" evidence="21">
    <location>
        <begin position="317"/>
        <end position="344"/>
    </location>
</feature>
<evidence type="ECO:0000256" key="6">
    <source>
        <dbReference type="ARBA" id="ARBA00022679"/>
    </source>
</evidence>
<evidence type="ECO:0000256" key="16">
    <source>
        <dbReference type="ARBA" id="ARBA00038053"/>
    </source>
</evidence>
<organism evidence="22 23">
    <name type="scientific">Candidatus Gottesmanbacteria bacterium GW2011_GWB1_44_11c</name>
    <dbReference type="NCBI Taxonomy" id="1618447"/>
    <lineage>
        <taxon>Bacteria</taxon>
        <taxon>Candidatus Gottesmaniibacteriota</taxon>
    </lineage>
</organism>
<feature type="transmembrane region" description="Helical" evidence="21">
    <location>
        <begin position="350"/>
        <end position="371"/>
    </location>
</feature>
<comment type="catalytic activity">
    <reaction evidence="20">
        <text>[GlcNAc-(1-&gt;4)-Mur2Ac(oyl-L-Ala-gamma-D-Glu-L-Lys-D-Ala-D-Ala)](n)-di-trans,octa-cis-undecaprenyl diphosphate + beta-D-GlcNAc-(1-&gt;4)-Mur2Ac(oyl-L-Ala-gamma-D-Glu-L-Lys-D-Ala-D-Ala)-di-trans,octa-cis-undecaprenyl diphosphate = [GlcNAc-(1-&gt;4)-Mur2Ac(oyl-L-Ala-gamma-D-Glu-L-Lys-D-Ala-D-Ala)](n+1)-di-trans,octa-cis-undecaprenyl diphosphate + di-trans,octa-cis-undecaprenyl diphosphate + H(+)</text>
        <dbReference type="Rhea" id="RHEA:23708"/>
        <dbReference type="Rhea" id="RHEA-COMP:9602"/>
        <dbReference type="Rhea" id="RHEA-COMP:9603"/>
        <dbReference type="ChEBI" id="CHEBI:15378"/>
        <dbReference type="ChEBI" id="CHEBI:58405"/>
        <dbReference type="ChEBI" id="CHEBI:60033"/>
        <dbReference type="ChEBI" id="CHEBI:78435"/>
        <dbReference type="EC" id="2.4.99.28"/>
    </reaction>
</comment>
<evidence type="ECO:0000256" key="2">
    <source>
        <dbReference type="ARBA" id="ARBA00004752"/>
    </source>
</evidence>
<dbReference type="InterPro" id="IPR001182">
    <property type="entry name" value="FtsW/RodA"/>
</dbReference>
<comment type="subcellular location">
    <subcellularLocation>
        <location evidence="1">Cell membrane</location>
        <topology evidence="1">Multi-pass membrane protein</topology>
    </subcellularLocation>
</comment>
<evidence type="ECO:0000256" key="11">
    <source>
        <dbReference type="ARBA" id="ARBA00023136"/>
    </source>
</evidence>
<comment type="similarity">
    <text evidence="16">Belongs to the SEDS family. FtsW subfamily.</text>
</comment>
<name>A0A0G1GUL3_9BACT</name>
<keyword evidence="11 21" id="KW-0472">Membrane</keyword>
<evidence type="ECO:0000256" key="4">
    <source>
        <dbReference type="ARBA" id="ARBA00022618"/>
    </source>
</evidence>
<gene>
    <name evidence="22" type="ORF">UW22_C0006G0037</name>
</gene>
<keyword evidence="9" id="KW-0573">Peptidoglycan synthesis</keyword>
<sequence>MKFPFFRRSTQSIGYSQHHNSPHGSDRVLIGLLVLLTLVGILFVYDSSVVIAIRDFSDRFYFAKEQIKWIALGWIVLSVFSFISYKNWYRAAVPILMATIGLLLAVFIPGISVKALGARRWINLGFMNLQPAEFAKLALVMYLSAWFSSKERKRFVPFLLLLGMVVGLILLQPDLGTAFIVLMIAVLLYFFSGAHLIQFVFLIPVLIIGVFLLAVVSPYRFARLTSFINPEKDPLGTSYQIRQATLALGSGGLMGVGIGKSRQKYEYLPEANTDSIFAIIGEETGLVGATAISLLYVIILYRGYIIATGAKDGFGKLLALGISSWVGLQSMINIAAISALIPLTGIPLPLISYGGSNLVVMLAGLGILINISKH</sequence>
<dbReference type="GO" id="GO:0008360">
    <property type="term" value="P:regulation of cell shape"/>
    <property type="evidence" value="ECO:0007669"/>
    <property type="project" value="UniProtKB-KW"/>
</dbReference>
<dbReference type="GO" id="GO:0005886">
    <property type="term" value="C:plasma membrane"/>
    <property type="evidence" value="ECO:0007669"/>
    <property type="project" value="UniProtKB-SubCell"/>
</dbReference>
<evidence type="ECO:0000256" key="14">
    <source>
        <dbReference type="ARBA" id="ARBA00032370"/>
    </source>
</evidence>
<feature type="transmembrane region" description="Helical" evidence="21">
    <location>
        <begin position="66"/>
        <end position="85"/>
    </location>
</feature>
<keyword evidence="4 22" id="KW-0132">Cell division</keyword>
<dbReference type="Proteomes" id="UP000034617">
    <property type="component" value="Unassembled WGS sequence"/>
</dbReference>
<keyword evidence="7 21" id="KW-0812">Transmembrane</keyword>
<dbReference type="AlphaFoldDB" id="A0A0G1GUL3"/>
<keyword evidence="5" id="KW-0328">Glycosyltransferase</keyword>
<keyword evidence="6" id="KW-0808">Transferase</keyword>
<keyword evidence="13" id="KW-0961">Cell wall biogenesis/degradation</keyword>
<proteinExistence type="inferred from homology"/>
<dbReference type="PANTHER" id="PTHR30474:SF2">
    <property type="entry name" value="PEPTIDOGLYCAN GLYCOSYLTRANSFERASE FTSW-RELATED"/>
    <property type="match status" value="1"/>
</dbReference>
<comment type="caution">
    <text evidence="22">The sequence shown here is derived from an EMBL/GenBank/DDBJ whole genome shotgun (WGS) entry which is preliminary data.</text>
</comment>
<feature type="transmembrane region" description="Helical" evidence="21">
    <location>
        <begin position="28"/>
        <end position="45"/>
    </location>
</feature>
<dbReference type="PANTHER" id="PTHR30474">
    <property type="entry name" value="CELL CYCLE PROTEIN"/>
    <property type="match status" value="1"/>
</dbReference>
<keyword evidence="8" id="KW-0133">Cell shape</keyword>
<dbReference type="GO" id="GO:0009252">
    <property type="term" value="P:peptidoglycan biosynthetic process"/>
    <property type="evidence" value="ECO:0007669"/>
    <property type="project" value="UniProtKB-KW"/>
</dbReference>
<accession>A0A0G1GUL3</accession>
<evidence type="ECO:0000256" key="21">
    <source>
        <dbReference type="SAM" id="Phobius"/>
    </source>
</evidence>
<feature type="transmembrane region" description="Helical" evidence="21">
    <location>
        <begin position="155"/>
        <end position="171"/>
    </location>
</feature>
<evidence type="ECO:0000256" key="12">
    <source>
        <dbReference type="ARBA" id="ARBA00023306"/>
    </source>
</evidence>
<keyword evidence="3" id="KW-1003">Cell membrane</keyword>
<dbReference type="GO" id="GO:0008955">
    <property type="term" value="F:peptidoglycan glycosyltransferase activity"/>
    <property type="evidence" value="ECO:0007669"/>
    <property type="project" value="UniProtKB-EC"/>
</dbReference>
<evidence type="ECO:0000256" key="13">
    <source>
        <dbReference type="ARBA" id="ARBA00023316"/>
    </source>
</evidence>
<evidence type="ECO:0000313" key="22">
    <source>
        <dbReference type="EMBL" id="KKT38771.1"/>
    </source>
</evidence>
<reference evidence="22 23" key="1">
    <citation type="journal article" date="2015" name="Nature">
        <title>rRNA introns, odd ribosomes, and small enigmatic genomes across a large radiation of phyla.</title>
        <authorList>
            <person name="Brown C.T."/>
            <person name="Hug L.A."/>
            <person name="Thomas B.C."/>
            <person name="Sharon I."/>
            <person name="Castelle C.J."/>
            <person name="Singh A."/>
            <person name="Wilkins M.J."/>
            <person name="Williams K.H."/>
            <person name="Banfield J.F."/>
        </authorList>
    </citation>
    <scope>NUCLEOTIDE SEQUENCE [LARGE SCALE GENOMIC DNA]</scope>
</reference>
<evidence type="ECO:0000256" key="3">
    <source>
        <dbReference type="ARBA" id="ARBA00022475"/>
    </source>
</evidence>
<evidence type="ECO:0000256" key="5">
    <source>
        <dbReference type="ARBA" id="ARBA00022676"/>
    </source>
</evidence>
<evidence type="ECO:0000256" key="18">
    <source>
        <dbReference type="ARBA" id="ARBA00041418"/>
    </source>
</evidence>
<evidence type="ECO:0000256" key="7">
    <source>
        <dbReference type="ARBA" id="ARBA00022692"/>
    </source>
</evidence>
<evidence type="ECO:0000256" key="10">
    <source>
        <dbReference type="ARBA" id="ARBA00022989"/>
    </source>
</evidence>
<dbReference type="PATRIC" id="fig|1618447.3.peg.266"/>
<dbReference type="InterPro" id="IPR013437">
    <property type="entry name" value="FtsW"/>
</dbReference>
<evidence type="ECO:0000256" key="19">
    <source>
        <dbReference type="ARBA" id="ARBA00044770"/>
    </source>
</evidence>
<comment type="pathway">
    <text evidence="2">Cell wall biogenesis; peptidoglycan biosynthesis.</text>
</comment>
<evidence type="ECO:0000256" key="17">
    <source>
        <dbReference type="ARBA" id="ARBA00041185"/>
    </source>
</evidence>
<evidence type="ECO:0000256" key="9">
    <source>
        <dbReference type="ARBA" id="ARBA00022984"/>
    </source>
</evidence>
<evidence type="ECO:0000256" key="1">
    <source>
        <dbReference type="ARBA" id="ARBA00004651"/>
    </source>
</evidence>
<dbReference type="Pfam" id="PF01098">
    <property type="entry name" value="FTSW_RODA_SPOVE"/>
    <property type="match status" value="1"/>
</dbReference>
<evidence type="ECO:0000256" key="8">
    <source>
        <dbReference type="ARBA" id="ARBA00022960"/>
    </source>
</evidence>
<keyword evidence="10 21" id="KW-1133">Transmembrane helix</keyword>
<evidence type="ECO:0000256" key="15">
    <source>
        <dbReference type="ARBA" id="ARBA00033270"/>
    </source>
</evidence>
<keyword evidence="12" id="KW-0131">Cell cycle</keyword>
<feature type="transmembrane region" description="Helical" evidence="21">
    <location>
        <begin position="177"/>
        <end position="192"/>
    </location>
</feature>
<dbReference type="GO" id="GO:0032153">
    <property type="term" value="C:cell division site"/>
    <property type="evidence" value="ECO:0007669"/>
    <property type="project" value="TreeGrafter"/>
</dbReference>
<protein>
    <recommendedName>
        <fullName evidence="17">Probable peptidoglycan glycosyltransferase FtsW</fullName>
        <ecNumber evidence="19">2.4.99.28</ecNumber>
    </recommendedName>
    <alternativeName>
        <fullName evidence="18">Cell division protein FtsW</fullName>
    </alternativeName>
    <alternativeName>
        <fullName evidence="15">Cell wall polymerase</fullName>
    </alternativeName>
    <alternativeName>
        <fullName evidence="14">Peptidoglycan polymerase</fullName>
    </alternativeName>
</protein>
<dbReference type="GO" id="GO:0015648">
    <property type="term" value="F:lipid-linked peptidoglycan transporter activity"/>
    <property type="evidence" value="ECO:0007669"/>
    <property type="project" value="TreeGrafter"/>
</dbReference>
<feature type="transmembrane region" description="Helical" evidence="21">
    <location>
        <begin position="199"/>
        <end position="221"/>
    </location>
</feature>
<dbReference type="EMBL" id="LCHM01000006">
    <property type="protein sequence ID" value="KKT38771.1"/>
    <property type="molecule type" value="Genomic_DNA"/>
</dbReference>
<dbReference type="GO" id="GO:0071555">
    <property type="term" value="P:cell wall organization"/>
    <property type="evidence" value="ECO:0007669"/>
    <property type="project" value="UniProtKB-KW"/>
</dbReference>
<dbReference type="EC" id="2.4.99.28" evidence="19"/>
<evidence type="ECO:0000313" key="23">
    <source>
        <dbReference type="Proteomes" id="UP000034617"/>
    </source>
</evidence>
<feature type="transmembrane region" description="Helical" evidence="21">
    <location>
        <begin position="285"/>
        <end position="305"/>
    </location>
</feature>
<evidence type="ECO:0000256" key="20">
    <source>
        <dbReference type="ARBA" id="ARBA00049902"/>
    </source>
</evidence>
<feature type="transmembrane region" description="Helical" evidence="21">
    <location>
        <begin position="91"/>
        <end position="111"/>
    </location>
</feature>